<dbReference type="InterPro" id="IPR012340">
    <property type="entry name" value="NA-bd_OB-fold"/>
</dbReference>
<name>A0A6M8HTU8_9PROT</name>
<dbReference type="SUPFAM" id="SSF69754">
    <property type="entry name" value="Ribosome binding protein Y (YfiA homologue)"/>
    <property type="match status" value="1"/>
</dbReference>
<dbReference type="AlphaFoldDB" id="A0A6M8HTU8"/>
<dbReference type="RefSeq" id="WP_171835142.1">
    <property type="nucleotide sequence ID" value="NZ_CP053708.1"/>
</dbReference>
<dbReference type="Pfam" id="PF02482">
    <property type="entry name" value="Ribosomal_S30AE"/>
    <property type="match status" value="1"/>
</dbReference>
<sequence length="191" mass="21174">MDRPLEIAFHNLQASESVEAEIRRQVRRLEVRYGHLTGCRVSVEALHQQHQTGNLFEVHVTLSVPGRDLVVSREPHHARERHAHPDVYSSLREAFKAAEKQLESYKAKQIDHASAPSTSADALAGQIALIEPGADHGFLIDNVGTQLYFHRDSVTSGRFEALKRGDAVHYVPEISGTGPVAVKVRLAARHA</sequence>
<proteinExistence type="predicted"/>
<protein>
    <submittedName>
        <fullName evidence="1">HPF/RaiA family ribosome-associated protein</fullName>
    </submittedName>
</protein>
<dbReference type="Gene3D" id="3.30.160.100">
    <property type="entry name" value="Ribosome hibernation promotion factor-like"/>
    <property type="match status" value="1"/>
</dbReference>
<dbReference type="Proteomes" id="UP000500767">
    <property type="component" value="Chromosome"/>
</dbReference>
<dbReference type="InterPro" id="IPR003489">
    <property type="entry name" value="RHF/RaiA"/>
</dbReference>
<dbReference type="Gene3D" id="2.40.50.140">
    <property type="entry name" value="Nucleic acid-binding proteins"/>
    <property type="match status" value="1"/>
</dbReference>
<dbReference type="InterPro" id="IPR036567">
    <property type="entry name" value="RHF-like"/>
</dbReference>
<dbReference type="SUPFAM" id="SSF50249">
    <property type="entry name" value="Nucleic acid-binding proteins"/>
    <property type="match status" value="1"/>
</dbReference>
<accession>A0A6M8HTU8</accession>
<evidence type="ECO:0000313" key="1">
    <source>
        <dbReference type="EMBL" id="QKE91762.1"/>
    </source>
</evidence>
<dbReference type="EMBL" id="CP053708">
    <property type="protein sequence ID" value="QKE91762.1"/>
    <property type="molecule type" value="Genomic_DNA"/>
</dbReference>
<reference evidence="1 2" key="1">
    <citation type="journal article" date="2014" name="World J. Microbiol. Biotechnol.">
        <title>Biodiversity and physiological characteristics of Antarctic and Arctic lichens-associated bacteria.</title>
        <authorList>
            <person name="Lee Y.M."/>
            <person name="Kim E.H."/>
            <person name="Lee H.K."/>
            <person name="Hong S.G."/>
        </authorList>
    </citation>
    <scope>NUCLEOTIDE SEQUENCE [LARGE SCALE GENOMIC DNA]</scope>
    <source>
        <strain evidence="1 2">PAMC 26569</strain>
    </source>
</reference>
<dbReference type="CDD" id="cd00552">
    <property type="entry name" value="RaiA"/>
    <property type="match status" value="1"/>
</dbReference>
<dbReference type="KEGG" id="lck:HN018_18520"/>
<keyword evidence="2" id="KW-1185">Reference proteome</keyword>
<gene>
    <name evidence="1" type="ORF">HN018_18520</name>
</gene>
<organism evidence="1 2">
    <name type="scientific">Lichenicola cladoniae</name>
    <dbReference type="NCBI Taxonomy" id="1484109"/>
    <lineage>
        <taxon>Bacteria</taxon>
        <taxon>Pseudomonadati</taxon>
        <taxon>Pseudomonadota</taxon>
        <taxon>Alphaproteobacteria</taxon>
        <taxon>Acetobacterales</taxon>
        <taxon>Acetobacteraceae</taxon>
        <taxon>Lichenicola</taxon>
    </lineage>
</organism>
<evidence type="ECO:0000313" key="2">
    <source>
        <dbReference type="Proteomes" id="UP000500767"/>
    </source>
</evidence>